<keyword evidence="2" id="KW-0378">Hydrolase</keyword>
<keyword evidence="3" id="KW-1185">Reference proteome</keyword>
<gene>
    <name evidence="2" type="ORF">GCM10008967_37820</name>
</gene>
<evidence type="ECO:0000313" key="2">
    <source>
        <dbReference type="EMBL" id="GAA0343808.1"/>
    </source>
</evidence>
<dbReference type="GO" id="GO:0016787">
    <property type="term" value="F:hydrolase activity"/>
    <property type="evidence" value="ECO:0007669"/>
    <property type="project" value="UniProtKB-KW"/>
</dbReference>
<dbReference type="Pfam" id="PF12146">
    <property type="entry name" value="Hydrolase_4"/>
    <property type="match status" value="1"/>
</dbReference>
<dbReference type="Gene3D" id="3.40.50.1820">
    <property type="entry name" value="alpha/beta hydrolase"/>
    <property type="match status" value="1"/>
</dbReference>
<dbReference type="InterPro" id="IPR029058">
    <property type="entry name" value="AB_hydrolase_fold"/>
</dbReference>
<organism evidence="2 3">
    <name type="scientific">Bacillus carboniphilus</name>
    <dbReference type="NCBI Taxonomy" id="86663"/>
    <lineage>
        <taxon>Bacteria</taxon>
        <taxon>Bacillati</taxon>
        <taxon>Bacillota</taxon>
        <taxon>Bacilli</taxon>
        <taxon>Bacillales</taxon>
        <taxon>Bacillaceae</taxon>
        <taxon>Bacillus</taxon>
    </lineage>
</organism>
<evidence type="ECO:0000259" key="1">
    <source>
        <dbReference type="Pfam" id="PF12146"/>
    </source>
</evidence>
<comment type="caution">
    <text evidence="2">The sequence shown here is derived from an EMBL/GenBank/DDBJ whole genome shotgun (WGS) entry which is preliminary data.</text>
</comment>
<dbReference type="RefSeq" id="WP_343802696.1">
    <property type="nucleotide sequence ID" value="NZ_BAAADJ010000062.1"/>
</dbReference>
<reference evidence="3" key="1">
    <citation type="journal article" date="2019" name="Int. J. Syst. Evol. Microbiol.">
        <title>The Global Catalogue of Microorganisms (GCM) 10K type strain sequencing project: providing services to taxonomists for standard genome sequencing and annotation.</title>
        <authorList>
            <consortium name="The Broad Institute Genomics Platform"/>
            <consortium name="The Broad Institute Genome Sequencing Center for Infectious Disease"/>
            <person name="Wu L."/>
            <person name="Ma J."/>
        </authorList>
    </citation>
    <scope>NUCLEOTIDE SEQUENCE [LARGE SCALE GENOMIC DNA]</scope>
    <source>
        <strain evidence="3">JCM 9731</strain>
    </source>
</reference>
<dbReference type="EMBL" id="BAAADJ010000062">
    <property type="protein sequence ID" value="GAA0343808.1"/>
    <property type="molecule type" value="Genomic_DNA"/>
</dbReference>
<accession>A0ABP3GFN6</accession>
<evidence type="ECO:0000313" key="3">
    <source>
        <dbReference type="Proteomes" id="UP001500782"/>
    </source>
</evidence>
<dbReference type="InterPro" id="IPR051044">
    <property type="entry name" value="MAG_DAG_Lipase"/>
</dbReference>
<feature type="domain" description="Serine aminopeptidase S33" evidence="1">
    <location>
        <begin position="29"/>
        <end position="294"/>
    </location>
</feature>
<dbReference type="SUPFAM" id="SSF53474">
    <property type="entry name" value="alpha/beta-Hydrolases"/>
    <property type="match status" value="1"/>
</dbReference>
<sequence length="311" mass="35186">MVESSVLSFQSNDGMEVVARKWIQEDLPRPKALVQIAHGMAEHIMRYNHLAKELVAQGFFVYGNDHRGHGETARKSNRHGYFADEDGFEKAVEDMQTLTSIMEKEYPGVPIILFGHSMGSFLSRRYIQLYGNELAGVILSGTGGDPGFMGKIGRMIASWEKKKKGSQSPSPLLNKLTFGNFNKAFRPNRTEFDWLTRNEKEVDQYIEDPLCGGIFSTGFFFDFLNGLETVHNPKHLHAVPTELPIYLISGSNDPVGGKNGKGVIESYQSFQKAGMENVTYKLYENARHELLNEVNKDEVIRDVIDWIHQHI</sequence>
<proteinExistence type="predicted"/>
<dbReference type="InterPro" id="IPR022742">
    <property type="entry name" value="Hydrolase_4"/>
</dbReference>
<name>A0ABP3GFN6_9BACI</name>
<protein>
    <submittedName>
        <fullName evidence="2">Alpha/beta hydrolase</fullName>
    </submittedName>
</protein>
<dbReference type="PANTHER" id="PTHR11614">
    <property type="entry name" value="PHOSPHOLIPASE-RELATED"/>
    <property type="match status" value="1"/>
</dbReference>
<dbReference type="Proteomes" id="UP001500782">
    <property type="component" value="Unassembled WGS sequence"/>
</dbReference>